<reference evidence="1 2" key="1">
    <citation type="submission" date="2018-12" db="EMBL/GenBank/DDBJ databases">
        <title>Complete Genome Sequence of the Corallopyronin A producing Myxobacterium Corallococcus coralloides B035.</title>
        <authorList>
            <person name="Bouhired S.M."/>
            <person name="Rupp O."/>
            <person name="Blom J."/>
            <person name="Schaeberle T.F."/>
            <person name="Kehraus S."/>
            <person name="Schiefer A."/>
            <person name="Pfarr K."/>
            <person name="Goesmann A."/>
            <person name="Hoerauf A."/>
            <person name="Koenig G.M."/>
        </authorList>
    </citation>
    <scope>NUCLEOTIDE SEQUENCE [LARGE SCALE GENOMIC DNA]</scope>
    <source>
        <strain evidence="1 2">B035</strain>
    </source>
</reference>
<organism evidence="1 2">
    <name type="scientific">Corallococcus coralloides</name>
    <name type="common">Myxococcus coralloides</name>
    <dbReference type="NCBI Taxonomy" id="184914"/>
    <lineage>
        <taxon>Bacteria</taxon>
        <taxon>Pseudomonadati</taxon>
        <taxon>Myxococcota</taxon>
        <taxon>Myxococcia</taxon>
        <taxon>Myxococcales</taxon>
        <taxon>Cystobacterineae</taxon>
        <taxon>Myxococcaceae</taxon>
        <taxon>Corallococcus</taxon>
    </lineage>
</organism>
<dbReference type="EMBL" id="CP034669">
    <property type="protein sequence ID" value="QAT84719.1"/>
    <property type="molecule type" value="Genomic_DNA"/>
</dbReference>
<dbReference type="AlphaFoldDB" id="A0A410RS33"/>
<proteinExistence type="predicted"/>
<dbReference type="NCBIfam" id="NF033768">
    <property type="entry name" value="myxo_SS_tail"/>
    <property type="match status" value="1"/>
</dbReference>
<dbReference type="InterPro" id="IPR049806">
    <property type="entry name" value="MasK-like_C"/>
</dbReference>
<protein>
    <submittedName>
        <fullName evidence="1">FHA domain-containing protein</fullName>
    </submittedName>
</protein>
<evidence type="ECO:0000313" key="1">
    <source>
        <dbReference type="EMBL" id="QAT84719.1"/>
    </source>
</evidence>
<sequence>MESRSSSVHKGSLPRESVRDVIQSLRPGVKACFEKAAARYPGPQKVTVAFTLQGQGTSGFIEDEEIVDSSIPDPWFQACFVEVLHSATFSAPSGGTVRITYPFVYQPNPDGGT</sequence>
<evidence type="ECO:0000313" key="2">
    <source>
        <dbReference type="Proteomes" id="UP000288758"/>
    </source>
</evidence>
<gene>
    <name evidence="1" type="ORF">EJ065_3152</name>
</gene>
<name>A0A410RS33_CORCK</name>
<accession>A0A410RS33</accession>
<dbReference type="Proteomes" id="UP000288758">
    <property type="component" value="Chromosome"/>
</dbReference>